<dbReference type="AlphaFoldDB" id="A0A7E6EHY3"/>
<dbReference type="PANTHER" id="PTHR28584">
    <property type="entry name" value="FAMILY WITH SEQUENCE SIMILARITY 228 MEMBER A"/>
    <property type="match status" value="1"/>
</dbReference>
<name>A0A7E6EHY3_9MOLL</name>
<dbReference type="Proteomes" id="UP000515154">
    <property type="component" value="Linkage group LG2"/>
</dbReference>
<proteinExistence type="inferred from homology"/>
<dbReference type="PANTHER" id="PTHR28584:SF1">
    <property type="entry name" value="PROTEIN FAM228B"/>
    <property type="match status" value="1"/>
</dbReference>
<evidence type="ECO:0000313" key="3">
    <source>
        <dbReference type="RefSeq" id="XP_036354492.1"/>
    </source>
</evidence>
<dbReference type="RefSeq" id="XP_036354492.1">
    <property type="nucleotide sequence ID" value="XM_036498599.1"/>
</dbReference>
<reference evidence="3" key="1">
    <citation type="submission" date="2025-08" db="UniProtKB">
        <authorList>
            <consortium name="RefSeq"/>
        </authorList>
    </citation>
    <scope>IDENTIFICATION</scope>
</reference>
<evidence type="ECO:0000256" key="1">
    <source>
        <dbReference type="ARBA" id="ARBA00007753"/>
    </source>
</evidence>
<protein>
    <submittedName>
        <fullName evidence="3">Uncharacterized protein LOC115225466 isoform X1</fullName>
    </submittedName>
</protein>
<keyword evidence="2" id="KW-1185">Reference proteome</keyword>
<dbReference type="InterPro" id="IPR040046">
    <property type="entry name" value="FAM228"/>
</dbReference>
<organism evidence="2 3">
    <name type="scientific">Octopus sinensis</name>
    <name type="common">East Asian common octopus</name>
    <dbReference type="NCBI Taxonomy" id="2607531"/>
    <lineage>
        <taxon>Eukaryota</taxon>
        <taxon>Metazoa</taxon>
        <taxon>Spiralia</taxon>
        <taxon>Lophotrochozoa</taxon>
        <taxon>Mollusca</taxon>
        <taxon>Cephalopoda</taxon>
        <taxon>Coleoidea</taxon>
        <taxon>Octopodiformes</taxon>
        <taxon>Octopoda</taxon>
        <taxon>Incirrata</taxon>
        <taxon>Octopodidae</taxon>
        <taxon>Octopus</taxon>
    </lineage>
</organism>
<comment type="similarity">
    <text evidence="1">Belongs to the FAM228 family.</text>
</comment>
<accession>A0A7E6EHY3</accession>
<evidence type="ECO:0000313" key="2">
    <source>
        <dbReference type="Proteomes" id="UP000515154"/>
    </source>
</evidence>
<gene>
    <name evidence="3" type="primary">LOC115225466</name>
</gene>
<sequence>MPLNKKNEGVLTLHNKSRLETILHPNTQILVTTPSNIAVKESQNANLRDTEPTCCPPKFNRAATFNNDSKANNQPLPSEFIKLTINGADNENDVFDKKLQTMELSSEASHLRLNTLTSQPIIQRIAQSPSSIAVVESETTAPYTLLKTECTARKKKISHQVEQWYSMYIFLKCTSALGHIKKPEPLELYQEMLDTIQMLIKKGKNLKADGNTELKSSEFREFKETYDNLLKKEHEMKQEIHSKLNFNEMKKKKHQENIYRQWTKKVYNPLSKRLQENVQCSPWLFTYSKKREVYKNYLKYVNTKGCAYLDTVDPEEYSIYPYPNKVPAKVNVTEPDNPLHFTSQQYDEELQVILSLLTGKNYSRSDIVNLKLFSRPDSSSSRQKMDATKWLLMPENNILSTPRTASRRKIHAGRYNKSMLSESC</sequence>